<dbReference type="HOGENOM" id="CLU_1068412_0_0_0"/>
<dbReference type="GO" id="GO:0006825">
    <property type="term" value="P:copper ion transport"/>
    <property type="evidence" value="ECO:0007669"/>
    <property type="project" value="InterPro"/>
</dbReference>
<evidence type="ECO:0000256" key="4">
    <source>
        <dbReference type="ARBA" id="ARBA00022989"/>
    </source>
</evidence>
<keyword evidence="2" id="KW-1003">Cell membrane</keyword>
<name>F0RMV4_DEIPM</name>
<dbReference type="STRING" id="693977.Deipr_0940"/>
<dbReference type="PANTHER" id="PTHR34820:SF4">
    <property type="entry name" value="INNER MEMBRANE PROTEIN YEBZ"/>
    <property type="match status" value="1"/>
</dbReference>
<dbReference type="RefSeq" id="WP_013614705.1">
    <property type="nucleotide sequence ID" value="NC_015161.1"/>
</dbReference>
<feature type="transmembrane region" description="Helical" evidence="6">
    <location>
        <begin position="36"/>
        <end position="62"/>
    </location>
</feature>
<organism evidence="8 9">
    <name type="scientific">Deinococcus proteolyticus (strain ATCC 35074 / DSM 20540 / JCM 6276 / NBRC 101906 / NCIMB 13154 / VKM Ac-1939 / CCM 2703 / MRP)</name>
    <dbReference type="NCBI Taxonomy" id="693977"/>
    <lineage>
        <taxon>Bacteria</taxon>
        <taxon>Thermotogati</taxon>
        <taxon>Deinococcota</taxon>
        <taxon>Deinococci</taxon>
        <taxon>Deinococcales</taxon>
        <taxon>Deinococcaceae</taxon>
        <taxon>Deinococcus</taxon>
    </lineage>
</organism>
<protein>
    <submittedName>
        <fullName evidence="8">Copper resistance D domain protein</fullName>
    </submittedName>
</protein>
<dbReference type="Pfam" id="PF05425">
    <property type="entry name" value="CopD"/>
    <property type="match status" value="1"/>
</dbReference>
<dbReference type="AlphaFoldDB" id="F0RMV4"/>
<dbReference type="EMBL" id="CP002536">
    <property type="protein sequence ID" value="ADY26096.1"/>
    <property type="molecule type" value="Genomic_DNA"/>
</dbReference>
<keyword evidence="4 6" id="KW-1133">Transmembrane helix</keyword>
<dbReference type="InterPro" id="IPR032694">
    <property type="entry name" value="CopC/D"/>
</dbReference>
<dbReference type="OrthoDB" id="5241646at2"/>
<gene>
    <name evidence="8" type="ordered locus">Deipr_0940</name>
</gene>
<keyword evidence="3 6" id="KW-0812">Transmembrane</keyword>
<feature type="transmembrane region" description="Helical" evidence="6">
    <location>
        <begin position="83"/>
        <end position="114"/>
    </location>
</feature>
<feature type="transmembrane region" description="Helical" evidence="6">
    <location>
        <begin position="233"/>
        <end position="251"/>
    </location>
</feature>
<comment type="subcellular location">
    <subcellularLocation>
        <location evidence="1">Cell membrane</location>
        <topology evidence="1">Multi-pass membrane protein</topology>
    </subcellularLocation>
</comment>
<dbReference type="KEGG" id="dpt:Deipr_0940"/>
<dbReference type="PANTHER" id="PTHR34820">
    <property type="entry name" value="INNER MEMBRANE PROTEIN YEBZ"/>
    <property type="match status" value="1"/>
</dbReference>
<dbReference type="GO" id="GO:0005886">
    <property type="term" value="C:plasma membrane"/>
    <property type="evidence" value="ECO:0007669"/>
    <property type="project" value="UniProtKB-SubCell"/>
</dbReference>
<feature type="transmembrane region" description="Helical" evidence="6">
    <location>
        <begin position="198"/>
        <end position="221"/>
    </location>
</feature>
<dbReference type="InterPro" id="IPR008457">
    <property type="entry name" value="Cu-R_CopD_dom"/>
</dbReference>
<reference evidence="9" key="1">
    <citation type="submission" date="2011-02" db="EMBL/GenBank/DDBJ databases">
        <title>The complete sequence of chromosome of Deinococcus proteolyticus DSM 20540.</title>
        <authorList>
            <consortium name="US DOE Joint Genome Institute (JGI-PGF)"/>
            <person name="Lucas S."/>
            <person name="Copeland A."/>
            <person name="Lapidus A."/>
            <person name="Bruce D."/>
            <person name="Goodwin L."/>
            <person name="Pitluck S."/>
            <person name="Kyrpides N."/>
            <person name="Mavromatis K."/>
            <person name="Pagani I."/>
            <person name="Ivanova N."/>
            <person name="Ovchinnikova G."/>
            <person name="Zeytun A."/>
            <person name="Detter J.C."/>
            <person name="Han C."/>
            <person name="Land M."/>
            <person name="Hauser L."/>
            <person name="Markowitz V."/>
            <person name="Cheng J.-F."/>
            <person name="Hugenholtz P."/>
            <person name="Woyke T."/>
            <person name="Wu D."/>
            <person name="Pukall R."/>
            <person name="Steenblock K."/>
            <person name="Brambilla E."/>
            <person name="Klenk H.-P."/>
            <person name="Eisen J.A."/>
        </authorList>
    </citation>
    <scope>NUCLEOTIDE SEQUENCE [LARGE SCALE GENOMIC DNA]</scope>
    <source>
        <strain evidence="9">ATCC 35074 / DSM 20540 / JCM 6276 / NBRC 101906 / NCIMB 13154 / VKM Ac-1939 / CCM 2703 / MRP</strain>
    </source>
</reference>
<evidence type="ECO:0000313" key="9">
    <source>
        <dbReference type="Proteomes" id="UP000007718"/>
    </source>
</evidence>
<evidence type="ECO:0000313" key="8">
    <source>
        <dbReference type="EMBL" id="ADY26096.1"/>
    </source>
</evidence>
<keyword evidence="9" id="KW-1185">Reference proteome</keyword>
<evidence type="ECO:0000256" key="1">
    <source>
        <dbReference type="ARBA" id="ARBA00004651"/>
    </source>
</evidence>
<feature type="transmembrane region" description="Helical" evidence="6">
    <location>
        <begin position="134"/>
        <end position="155"/>
    </location>
</feature>
<evidence type="ECO:0000256" key="2">
    <source>
        <dbReference type="ARBA" id="ARBA00022475"/>
    </source>
</evidence>
<evidence type="ECO:0000256" key="3">
    <source>
        <dbReference type="ARBA" id="ARBA00022692"/>
    </source>
</evidence>
<dbReference type="Proteomes" id="UP000007718">
    <property type="component" value="Chromosome"/>
</dbReference>
<evidence type="ECO:0000256" key="5">
    <source>
        <dbReference type="ARBA" id="ARBA00023136"/>
    </source>
</evidence>
<accession>F0RMV4</accession>
<feature type="domain" description="Copper resistance protein D" evidence="7">
    <location>
        <begin position="160"/>
        <end position="250"/>
    </location>
</feature>
<dbReference type="eggNOG" id="COG1276">
    <property type="taxonomic scope" value="Bacteria"/>
</dbReference>
<reference evidence="8 9" key="2">
    <citation type="journal article" date="2012" name="Stand. Genomic Sci.">
        <title>Complete genome sequence of the orange-red pigmented, radioresistant Deinococcus proteolyticus type strain (MRP(T)).</title>
        <authorList>
            <person name="Copeland A."/>
            <person name="Zeytun A."/>
            <person name="Yassawong M."/>
            <person name="Nolan M."/>
            <person name="Lucas S."/>
            <person name="Hammon N."/>
            <person name="Deshpande S."/>
            <person name="Cheng J.F."/>
            <person name="Han C."/>
            <person name="Tapia R."/>
            <person name="Goodwin L.A."/>
            <person name="Pitluck S."/>
            <person name="Mavromatis K."/>
            <person name="Liolios K."/>
            <person name="Pagani I."/>
            <person name="Ivanova N."/>
            <person name="Mikhailova N."/>
            <person name="Pati A."/>
            <person name="Chen A."/>
            <person name="Palaniappan K."/>
            <person name="Land M."/>
            <person name="Hauser L."/>
            <person name="Jeffries C.D."/>
            <person name="Brambilla E.M."/>
            <person name="Rohde M."/>
            <person name="Sikorski J."/>
            <person name="Pukall R."/>
            <person name="Goker M."/>
            <person name="Detter J.C."/>
            <person name="Woyke T."/>
            <person name="Bristow J."/>
            <person name="Eisen J.A."/>
            <person name="Markowitz V."/>
            <person name="Hugenholtz P."/>
            <person name="Kyrpides N.C."/>
            <person name="Klenk H.P."/>
            <person name="Lapidus A."/>
        </authorList>
    </citation>
    <scope>NUCLEOTIDE SEQUENCE [LARGE SCALE GENOMIC DNA]</scope>
    <source>
        <strain evidence="9">ATCC 35074 / DSM 20540 / JCM 6276 / NBRC 101906 / NCIMB 13154 / VKM Ac-1939 / CCM 2703 / MRP</strain>
    </source>
</reference>
<evidence type="ECO:0000256" key="6">
    <source>
        <dbReference type="SAM" id="Phobius"/>
    </source>
</evidence>
<feature type="transmembrane region" description="Helical" evidence="6">
    <location>
        <begin position="167"/>
        <end position="192"/>
    </location>
</feature>
<evidence type="ECO:0000259" key="7">
    <source>
        <dbReference type="Pfam" id="PF05425"/>
    </source>
</evidence>
<sequence length="260" mass="26357">MTALPTIALALAQNLGLALLLGGVFARRTWPGAWPLWPLALGLALLTLGGLGSAAWTLAQFGALTPADLGSYLLDEPAGRAPLLALAGALALLAAEAAGWRLPLLVLPAGLLLYGLGSQGHAALGGVPTAAMQMLHLTAMSVWLGGVLTLALGPAQPRAALSRMTTPALLSLLALALSGSYAALVSGGSLAALQASPYGAVLVVKLALVLAAVVAAGWLRLRLYHALPPRPALRLELALLLLALLVSGWLGETPPPVQLH</sequence>
<proteinExistence type="predicted"/>
<keyword evidence="5 6" id="KW-0472">Membrane</keyword>